<dbReference type="EMBL" id="CP015098">
    <property type="protein sequence ID" value="AMW08279.1"/>
    <property type="molecule type" value="Genomic_DNA"/>
</dbReference>
<dbReference type="InterPro" id="IPR036086">
    <property type="entry name" value="ParB/Sulfiredoxin_sf"/>
</dbReference>
<evidence type="ECO:0000256" key="1">
    <source>
        <dbReference type="SAM" id="MobiDB-lite"/>
    </source>
</evidence>
<organism evidence="3 4">
    <name type="scientific">Streptomyces qaidamensis</name>
    <dbReference type="NCBI Taxonomy" id="1783515"/>
    <lineage>
        <taxon>Bacteria</taxon>
        <taxon>Bacillati</taxon>
        <taxon>Actinomycetota</taxon>
        <taxon>Actinomycetes</taxon>
        <taxon>Kitasatosporales</taxon>
        <taxon>Streptomycetaceae</taxon>
        <taxon>Streptomyces</taxon>
        <taxon>Streptomyces aurantiacus group</taxon>
    </lineage>
</organism>
<dbReference type="KEGG" id="stsi:A4E84_01230"/>
<keyword evidence="4" id="KW-1185">Reference proteome</keyword>
<dbReference type="InterPro" id="IPR003115">
    <property type="entry name" value="ParB_N"/>
</dbReference>
<dbReference type="SUPFAM" id="SSF110849">
    <property type="entry name" value="ParB/Sulfiredoxin"/>
    <property type="match status" value="1"/>
</dbReference>
<accession>A0A143BTY2</accession>
<dbReference type="AlphaFoldDB" id="A0A143BTY2"/>
<dbReference type="Proteomes" id="UP000076096">
    <property type="component" value="Chromosome"/>
</dbReference>
<sequence>MDHISASVRKPIQQHFLHPDPHLGGLLSEITQVPISRITVVGSLRTVGEDPRHINALAEVCSDLPPIVIHRKTMTVIDGVHRLRAVENSGATHISAVLFNGDEREAFVLAVKLNSNHGLPLSLADRKAAALHMLADFPEWSNRRLAGVVGLSDKTIAALRRRSGAELPHPTAVRLGRDGVAYPLAAGEGRNRALRYLAAHPDASAQEVARAAHISLTTAKDARRRARAVREEPRTTAQPDDGPVPEREAGRPAIVKRPRAHPVSADPSLAVRRLRADPSLRFTEVGRKLLRTLDSSAPQPQDWAAMANSLPIHCAPLIAELARHHAESWQLLAESLTERMNSRDADA</sequence>
<gene>
    <name evidence="3" type="ORF">A4E84_01230</name>
</gene>
<dbReference type="SMART" id="SM00470">
    <property type="entry name" value="ParB"/>
    <property type="match status" value="1"/>
</dbReference>
<evidence type="ECO:0000259" key="2">
    <source>
        <dbReference type="SMART" id="SM00470"/>
    </source>
</evidence>
<reference evidence="4" key="1">
    <citation type="submission" date="2016-04" db="EMBL/GenBank/DDBJ databases">
        <authorList>
            <person name="Zhang B."/>
        </authorList>
    </citation>
    <scope>NUCLEOTIDE SEQUENCE [LARGE SCALE GENOMIC DNA]</scope>
    <source>
        <strain evidence="4">S10</strain>
    </source>
</reference>
<dbReference type="RefSeq" id="WP_062924753.1">
    <property type="nucleotide sequence ID" value="NZ_CP015098.1"/>
</dbReference>
<evidence type="ECO:0000313" key="3">
    <source>
        <dbReference type="EMBL" id="AMW08279.1"/>
    </source>
</evidence>
<name>A0A143BTY2_9ACTN</name>
<protein>
    <submittedName>
        <fullName evidence="3">Transcriptional regulator</fullName>
    </submittedName>
</protein>
<feature type="region of interest" description="Disordered" evidence="1">
    <location>
        <begin position="219"/>
        <end position="263"/>
    </location>
</feature>
<dbReference type="Gene3D" id="3.90.1530.10">
    <property type="entry name" value="Conserved hypothetical protein from pyrococcus furiosus pfu- 392566-001, ParB domain"/>
    <property type="match status" value="1"/>
</dbReference>
<feature type="domain" description="ParB-like N-terminal" evidence="2">
    <location>
        <begin position="31"/>
        <end position="115"/>
    </location>
</feature>
<evidence type="ECO:0000313" key="4">
    <source>
        <dbReference type="Proteomes" id="UP000076096"/>
    </source>
</evidence>
<proteinExistence type="predicted"/>
<dbReference type="STRING" id="1783515.A4E84_01230"/>